<dbReference type="EMBL" id="WXZT01000117">
    <property type="protein sequence ID" value="MZZ17986.1"/>
    <property type="molecule type" value="Genomic_DNA"/>
</dbReference>
<reference evidence="1" key="1">
    <citation type="submission" date="2020-01" db="EMBL/GenBank/DDBJ databases">
        <title>Bacteria Cultured from War Wounds Associated with the Conflict in Eastern Ukraine.</title>
        <authorList>
            <person name="Snesrud E."/>
            <person name="Galac M.R."/>
            <person name="Mc Gann P."/>
            <person name="Valentine K."/>
            <person name="Viacheslav K."/>
        </authorList>
    </citation>
    <scope>NUCLEOTIDE SEQUENCE</scope>
    <source>
        <strain evidence="1">VNMU148</strain>
    </source>
</reference>
<dbReference type="Proteomes" id="UP000644192">
    <property type="component" value="Unassembled WGS sequence"/>
</dbReference>
<organism evidence="1 2">
    <name type="scientific">Pseudomonas aeruginosa</name>
    <dbReference type="NCBI Taxonomy" id="287"/>
    <lineage>
        <taxon>Bacteria</taxon>
        <taxon>Pseudomonadati</taxon>
        <taxon>Pseudomonadota</taxon>
        <taxon>Gammaproteobacteria</taxon>
        <taxon>Pseudomonadales</taxon>
        <taxon>Pseudomonadaceae</taxon>
        <taxon>Pseudomonas</taxon>
    </lineage>
</organism>
<protein>
    <submittedName>
        <fullName evidence="1">Uncharacterized protein</fullName>
    </submittedName>
</protein>
<accession>A0A6B1YMG5</accession>
<dbReference type="RefSeq" id="WP_139736246.1">
    <property type="nucleotide sequence ID" value="NZ_JABTVR010000101.1"/>
</dbReference>
<feature type="non-terminal residue" evidence="1">
    <location>
        <position position="1"/>
    </location>
</feature>
<evidence type="ECO:0000313" key="2">
    <source>
        <dbReference type="Proteomes" id="UP000644192"/>
    </source>
</evidence>
<evidence type="ECO:0000313" key="1">
    <source>
        <dbReference type="EMBL" id="MZZ17986.1"/>
    </source>
</evidence>
<comment type="caution">
    <text evidence="1">The sequence shown here is derived from an EMBL/GenBank/DDBJ whole genome shotgun (WGS) entry which is preliminary data.</text>
</comment>
<sequence>YPPLPSSTLDNAAAVIAADARAGLFGPVRLARPSACLGEISGGRINGGASPPFVRVKAEDSSLKNIRL</sequence>
<name>A0A6B1YMG5_PSEAI</name>
<dbReference type="AlphaFoldDB" id="A0A6B1YMG5"/>
<gene>
    <name evidence="1" type="ORF">GUL26_37795</name>
</gene>
<proteinExistence type="predicted"/>